<organism evidence="1 2">
    <name type="scientific">Desulfamplus magnetovallimortis</name>
    <dbReference type="NCBI Taxonomy" id="1246637"/>
    <lineage>
        <taxon>Bacteria</taxon>
        <taxon>Pseudomonadati</taxon>
        <taxon>Thermodesulfobacteriota</taxon>
        <taxon>Desulfobacteria</taxon>
        <taxon>Desulfobacterales</taxon>
        <taxon>Desulfobacteraceae</taxon>
        <taxon>Desulfamplus</taxon>
    </lineage>
</organism>
<reference evidence="1 2" key="1">
    <citation type="submission" date="2017-03" db="EMBL/GenBank/DDBJ databases">
        <authorList>
            <person name="Afonso C.L."/>
            <person name="Miller P.J."/>
            <person name="Scott M.A."/>
            <person name="Spackman E."/>
            <person name="Goraichik I."/>
            <person name="Dimitrov K.M."/>
            <person name="Suarez D.L."/>
            <person name="Swayne D.E."/>
        </authorList>
    </citation>
    <scope>NUCLEOTIDE SEQUENCE [LARGE SCALE GENOMIC DNA]</scope>
    <source>
        <strain evidence="1">PRJEB14757</strain>
    </source>
</reference>
<name>A0A1W1HCR6_9BACT</name>
<proteinExistence type="predicted"/>
<dbReference type="AlphaFoldDB" id="A0A1W1HCR6"/>
<evidence type="ECO:0000313" key="2">
    <source>
        <dbReference type="Proteomes" id="UP000191931"/>
    </source>
</evidence>
<accession>A0A1W1HCR6</accession>
<dbReference type="STRING" id="1246637.MTBBW1_2170007"/>
<dbReference type="EMBL" id="FWEV01000132">
    <property type="protein sequence ID" value="SLM30236.1"/>
    <property type="molecule type" value="Genomic_DNA"/>
</dbReference>
<dbReference type="Proteomes" id="UP000191931">
    <property type="component" value="Unassembled WGS sequence"/>
</dbReference>
<gene>
    <name evidence="1" type="ORF">MTBBW1_2170007</name>
</gene>
<keyword evidence="2" id="KW-1185">Reference proteome</keyword>
<protein>
    <submittedName>
        <fullName evidence="1">Uncharacterized protein</fullName>
    </submittedName>
</protein>
<evidence type="ECO:0000313" key="1">
    <source>
        <dbReference type="EMBL" id="SLM30236.1"/>
    </source>
</evidence>
<sequence>MEYIKNASFIGKRTIKEILKKNFKEPTICMTVCRPSQKARLNFSTMPP</sequence>